<evidence type="ECO:0000313" key="2">
    <source>
        <dbReference type="EMBL" id="NCD69030.1"/>
    </source>
</evidence>
<dbReference type="RefSeq" id="WP_166585011.1">
    <property type="nucleotide sequence ID" value="NZ_WWEO01000040.1"/>
</dbReference>
<dbReference type="Pfam" id="PF22252">
    <property type="entry name" value="PNGase_F-II_N"/>
    <property type="match status" value="1"/>
</dbReference>
<organism evidence="2 3">
    <name type="scientific">Mucilaginibacter agri</name>
    <dbReference type="NCBI Taxonomy" id="2695265"/>
    <lineage>
        <taxon>Bacteria</taxon>
        <taxon>Pseudomonadati</taxon>
        <taxon>Bacteroidota</taxon>
        <taxon>Sphingobacteriia</taxon>
        <taxon>Sphingobacteriales</taxon>
        <taxon>Sphingobacteriaceae</taxon>
        <taxon>Mucilaginibacter</taxon>
    </lineage>
</organism>
<dbReference type="NCBIfam" id="TIGR01200">
    <property type="entry name" value="GLPGLI"/>
    <property type="match status" value="1"/>
</dbReference>
<gene>
    <name evidence="2" type="ORF">GSY63_06655</name>
</gene>
<dbReference type="AlphaFoldDB" id="A0A965ZDX1"/>
<proteinExistence type="predicted"/>
<keyword evidence="1" id="KW-0732">Signal</keyword>
<evidence type="ECO:0000256" key="1">
    <source>
        <dbReference type="SAM" id="SignalP"/>
    </source>
</evidence>
<keyword evidence="3" id="KW-1185">Reference proteome</keyword>
<reference evidence="2" key="1">
    <citation type="submission" date="2020-01" db="EMBL/GenBank/DDBJ databases">
        <authorList>
            <person name="Seo Y.L."/>
        </authorList>
    </citation>
    <scope>NUCLEOTIDE SEQUENCE</scope>
    <source>
        <strain evidence="2">R11</strain>
    </source>
</reference>
<dbReference type="EMBL" id="WWEO01000040">
    <property type="protein sequence ID" value="NCD69030.1"/>
    <property type="molecule type" value="Genomic_DNA"/>
</dbReference>
<evidence type="ECO:0000313" key="3">
    <source>
        <dbReference type="Proteomes" id="UP000638732"/>
    </source>
</evidence>
<name>A0A965ZDX1_9SPHI</name>
<sequence>MKPKHIILSALLLAAKATFAQKADTAKLIVHYQFTHVRDTLNKDKPYTENMMLLVGANASVYKSLDRKLRSAQMQADLAKQMKESAGGPQNFNVNMKGNAGTTTEYFYFLNEHKAFRKEQVFNSYIIEEPAVAPQWKISNDTLTIGGYHCQKASTHFKGRDYTAWFCADLPFHAGPWKLNGLPGLILQAADTKNEIVFKFDGTETVDTTVKTAVADAAPMPGVKVFVLGDANNGNGNIPDYMIALPEKGIRSTEKELARLKEMRDKDPQAFIQSAVAGSGMVVPGGQGPVIKIQSAPNSVKPVNNNPIELDEKK</sequence>
<feature type="signal peptide" evidence="1">
    <location>
        <begin position="1"/>
        <end position="22"/>
    </location>
</feature>
<reference evidence="2" key="2">
    <citation type="submission" date="2020-10" db="EMBL/GenBank/DDBJ databases">
        <title>Mucilaginibacter sp. nov., isolated from soil.</title>
        <authorList>
            <person name="Jeon C.O."/>
        </authorList>
    </citation>
    <scope>NUCLEOTIDE SEQUENCE</scope>
    <source>
        <strain evidence="2">R11</strain>
    </source>
</reference>
<feature type="chain" id="PRO_5038053629" evidence="1">
    <location>
        <begin position="23"/>
        <end position="314"/>
    </location>
</feature>
<accession>A0A965ZDX1</accession>
<dbReference type="InterPro" id="IPR005901">
    <property type="entry name" value="GLPGLI"/>
</dbReference>
<protein>
    <submittedName>
        <fullName evidence="2">GLPGLI family protein</fullName>
    </submittedName>
</protein>
<dbReference type="Proteomes" id="UP000638732">
    <property type="component" value="Unassembled WGS sequence"/>
</dbReference>
<comment type="caution">
    <text evidence="2">The sequence shown here is derived from an EMBL/GenBank/DDBJ whole genome shotgun (WGS) entry which is preliminary data.</text>
</comment>